<dbReference type="Gene3D" id="2.60.40.3760">
    <property type="match status" value="1"/>
</dbReference>
<dbReference type="Pfam" id="PF18998">
    <property type="entry name" value="Flg_new_2"/>
    <property type="match status" value="3"/>
</dbReference>
<dbReference type="SUPFAM" id="SSF49265">
    <property type="entry name" value="Fibronectin type III"/>
    <property type="match status" value="1"/>
</dbReference>
<dbReference type="InterPro" id="IPR013688">
    <property type="entry name" value="GBS_Bsp-like"/>
</dbReference>
<dbReference type="EMBL" id="MFEL01000007">
    <property type="protein sequence ID" value="OGE81600.1"/>
    <property type="molecule type" value="Genomic_DNA"/>
</dbReference>
<name>A0A1F5NW91_9BACT</name>
<dbReference type="InterPro" id="IPR003961">
    <property type="entry name" value="FN3_dom"/>
</dbReference>
<dbReference type="Gene3D" id="2.60.40.10">
    <property type="entry name" value="Immunoglobulins"/>
    <property type="match status" value="1"/>
</dbReference>
<dbReference type="PROSITE" id="PS50853">
    <property type="entry name" value="FN3"/>
    <property type="match status" value="1"/>
</dbReference>
<sequence>MLNKIWIIIAVSVGLLFFILSGQVSAGPRTDDPYPGDDEVTENPQSPTEDVTFSIYCKSGGAFGAGLKNCYGSGRIGIGQMWRFEAGVEAVDPTGGDGDRVAVVDVCINNTGVHNSGNGYCWALPYNRDYKEPIPKDDFATYRYLAATVVVKGSAFNDHWHQHRFWGYGRSSESSLNVAVNPASVEFGQTATVSWSARFGKNPLMFVGDGREPITPANDSSFEPAYSDSVFSGDWVYTADRITGEVGFTYKFTGINNAGVEADFELGVPLMVTQPPPAPPREFPLTVSKSGTGLGTVTSSPVGITCGSDCLENYTDGANVSLTANPAGGSEFIRWSGDCAGSGSCSVTMTSSRNVTAVFNTLPPGAKTLSLSKSGTGSGTVTSSPAAINCGSGCSSDSADFSSGTEVSLFANPAVGSEFIRWSGDCAGSGSCSVTMSSDQSVTAVFNLLPAGTYNLSVSKTGTGSGTISGPGINCGSDCSESYTDGTNVNLTANPAGDSEFVRWSGDCTSANPNNCSVRMDRFRSVTAEFRRRAGLSQPSCNYAEPQSPTTANYSGTFNAYAYGVLNATSVYFPTWSGGFDDRDDLIWYPGTNLGSGTWRADINLASHSGQPPFTMNVHVYMNNASFSNIWCDDANFTRTTLNDPITFTITYTQRAGTLQVDSSIAASWNISGVGDRSGTQSSDLVSPGSYTITPTPQTDYNFSVSPNPATVNANQTTIVNITWTAAPLGDPTGLSADPSVCKNIALSWSDNAQGESGYIIYRATSSLPADPDVSFELTRIPANRISYTDSTGSENTTYYYRVRAYKNNPAIASNASNEASALVRPCVANISNSTKALLSPANPDLISDGNTVTFRITIVNSAVATAAADIRYITDTYTANWQNPRVINVSGGLSCVPNLASCLSGSTINVQGQIDPGQNAVVDIQGTVNFSGNSNYDSLANTAQIFYRDVGGDGSVKSIIKKAGPYLVKTGNPRVPQFREVAP</sequence>
<accession>A0A1F5NW91</accession>
<reference evidence="3 4" key="1">
    <citation type="journal article" date="2016" name="Nat. Commun.">
        <title>Thousands of microbial genomes shed light on interconnected biogeochemical processes in an aquifer system.</title>
        <authorList>
            <person name="Anantharaman K."/>
            <person name="Brown C.T."/>
            <person name="Hug L.A."/>
            <person name="Sharon I."/>
            <person name="Castelle C.J."/>
            <person name="Probst A.J."/>
            <person name="Thomas B.C."/>
            <person name="Singh A."/>
            <person name="Wilkins M.J."/>
            <person name="Karaoz U."/>
            <person name="Brodie E.L."/>
            <person name="Williams K.H."/>
            <person name="Hubbard S.S."/>
            <person name="Banfield J.F."/>
        </authorList>
    </citation>
    <scope>NUCLEOTIDE SEQUENCE [LARGE SCALE GENOMIC DNA]</scope>
</reference>
<dbReference type="InterPro" id="IPR036116">
    <property type="entry name" value="FN3_sf"/>
</dbReference>
<dbReference type="AlphaFoldDB" id="A0A1F5NW91"/>
<feature type="chain" id="PRO_5009520246" description="Fibronectin type-III domain-containing protein" evidence="1">
    <location>
        <begin position="27"/>
        <end position="984"/>
    </location>
</feature>
<evidence type="ECO:0000313" key="4">
    <source>
        <dbReference type="Proteomes" id="UP000178892"/>
    </source>
</evidence>
<dbReference type="Proteomes" id="UP000178892">
    <property type="component" value="Unassembled WGS sequence"/>
</dbReference>
<dbReference type="STRING" id="1817825.A2720_00705"/>
<feature type="domain" description="Fibronectin type-III" evidence="2">
    <location>
        <begin position="731"/>
        <end position="827"/>
    </location>
</feature>
<proteinExistence type="predicted"/>
<comment type="caution">
    <text evidence="3">The sequence shown here is derived from an EMBL/GenBank/DDBJ whole genome shotgun (WGS) entry which is preliminary data.</text>
</comment>
<keyword evidence="1" id="KW-0732">Signal</keyword>
<dbReference type="Pfam" id="PF08481">
    <property type="entry name" value="GBS_Bsp-like"/>
    <property type="match status" value="1"/>
</dbReference>
<protein>
    <recommendedName>
        <fullName evidence="2">Fibronectin type-III domain-containing protein</fullName>
    </recommendedName>
</protein>
<evidence type="ECO:0000256" key="1">
    <source>
        <dbReference type="SAM" id="SignalP"/>
    </source>
</evidence>
<gene>
    <name evidence="3" type="ORF">A2720_00705</name>
</gene>
<evidence type="ECO:0000259" key="2">
    <source>
        <dbReference type="PROSITE" id="PS50853"/>
    </source>
</evidence>
<organism evidence="3 4">
    <name type="scientific">Candidatus Doudnabacteria bacterium RIFCSPHIGHO2_01_FULL_46_24</name>
    <dbReference type="NCBI Taxonomy" id="1817825"/>
    <lineage>
        <taxon>Bacteria</taxon>
        <taxon>Candidatus Doudnaibacteriota</taxon>
    </lineage>
</organism>
<dbReference type="InterPro" id="IPR013783">
    <property type="entry name" value="Ig-like_fold"/>
</dbReference>
<evidence type="ECO:0000313" key="3">
    <source>
        <dbReference type="EMBL" id="OGE81600.1"/>
    </source>
</evidence>
<feature type="signal peptide" evidence="1">
    <location>
        <begin position="1"/>
        <end position="26"/>
    </location>
</feature>
<dbReference type="InterPro" id="IPR044060">
    <property type="entry name" value="Bacterial_rp_domain"/>
</dbReference>